<evidence type="ECO:0000256" key="1">
    <source>
        <dbReference type="SAM" id="MobiDB-lite"/>
    </source>
</evidence>
<dbReference type="RefSeq" id="WP_262685530.1">
    <property type="nucleotide sequence ID" value="NZ_JAOQIO010000084.1"/>
</dbReference>
<evidence type="ECO:0008006" key="4">
    <source>
        <dbReference type="Google" id="ProtNLM"/>
    </source>
</evidence>
<accession>A0ABT2UL20</accession>
<dbReference type="SUPFAM" id="SSF52467">
    <property type="entry name" value="DHS-like NAD/FAD-binding domain"/>
    <property type="match status" value="1"/>
</dbReference>
<reference evidence="2 3" key="1">
    <citation type="submission" date="2022-09" db="EMBL/GenBank/DDBJ databases">
        <authorList>
            <person name="Han X.L."/>
            <person name="Wang Q."/>
            <person name="Lu T."/>
        </authorList>
    </citation>
    <scope>NUCLEOTIDE SEQUENCE [LARGE SCALE GENOMIC DNA]</scope>
    <source>
        <strain evidence="2 3">WQ 127069</strain>
    </source>
</reference>
<evidence type="ECO:0000313" key="3">
    <source>
        <dbReference type="Proteomes" id="UP001652445"/>
    </source>
</evidence>
<organism evidence="2 3">
    <name type="scientific">Paenibacillus baimaensis</name>
    <dbReference type="NCBI Taxonomy" id="2982185"/>
    <lineage>
        <taxon>Bacteria</taxon>
        <taxon>Bacillati</taxon>
        <taxon>Bacillota</taxon>
        <taxon>Bacilli</taxon>
        <taxon>Bacillales</taxon>
        <taxon>Paenibacillaceae</taxon>
        <taxon>Paenibacillus</taxon>
    </lineage>
</organism>
<dbReference type="EMBL" id="JAOQIO010000084">
    <property type="protein sequence ID" value="MCU6794364.1"/>
    <property type="molecule type" value="Genomic_DNA"/>
</dbReference>
<keyword evidence="3" id="KW-1185">Reference proteome</keyword>
<comment type="caution">
    <text evidence="2">The sequence shown here is derived from an EMBL/GenBank/DDBJ whole genome shotgun (WGS) entry which is preliminary data.</text>
</comment>
<evidence type="ECO:0000313" key="2">
    <source>
        <dbReference type="EMBL" id="MCU6794364.1"/>
    </source>
</evidence>
<sequence>MAHTQRLSFEGIKTNSVYSRTNLVTITNMARPYEDQAEALTATEAPEFQQLIEHILEKRLAGKPVIWSMGAHVIKNGLSRYIIELVRHGFVTHVSGNGATSIHDFELAFLGETSEDVARSIEDGSFGMWEETGRYMNEAIQQGAEQGLGYGASLYKYLSANPDKFPYYDDCVFVQCQKYGVPYTCHISIGTDIIHQHPIVDFAALGKASGVDFDRMCKSVAEMSDGGVFLNFGSAISGPEIFLKGLSLARNHGLPMHDMIAANFDIVPVSADDKPEPTDPDYHYRPRRVFIDRFSELGGKGYLFHGLHQQTIPALFHSLLRRKQELGIEFPPTADKSEVNQGIEPASTDGNKTVLYPIGTRVSKLHVKNLVDPSASAAGETSSKHAASQQPWQSPHLDEFMQRLLLARAHSNRILVSIGGNMIGSGVNRLLIDLIRRGFISHLAVNGASCFQDVELAISGQAEEREDGYLREGKLGMWQEAGDLIHQALEDGHVSKRGYGESLIDYSRKHSHKLPYLEESLLGACAKYDIPYTCHITIGTDDIQLHPKSNLSIQAGASGYDFQSYCHTVAHLEGGVFMNFGSSVTGPEVFLKALSIARNLQYPVNQITTANFDIIRLGDYSLKVGYADWEYYYRPRKNIVHRPTSLGGKGFHFEGLHQETIPAIWKAIEAAETNS</sequence>
<feature type="compositionally biased region" description="Polar residues" evidence="1">
    <location>
        <begin position="379"/>
        <end position="393"/>
    </location>
</feature>
<gene>
    <name evidence="2" type="ORF">OB236_19855</name>
</gene>
<dbReference type="Proteomes" id="UP001652445">
    <property type="component" value="Unassembled WGS sequence"/>
</dbReference>
<dbReference type="InterPro" id="IPR029035">
    <property type="entry name" value="DHS-like_NAD/FAD-binding_dom"/>
</dbReference>
<name>A0ABT2UL20_9BACL</name>
<proteinExistence type="predicted"/>
<dbReference type="Gene3D" id="3.40.50.10690">
    <property type="entry name" value="putative lor/sdh protein like domains"/>
    <property type="match status" value="1"/>
</dbReference>
<protein>
    <recommendedName>
        <fullName evidence="4">Deoxyhypusine synthase</fullName>
    </recommendedName>
</protein>
<feature type="region of interest" description="Disordered" evidence="1">
    <location>
        <begin position="374"/>
        <end position="393"/>
    </location>
</feature>